<organism evidence="2 3">
    <name type="scientific">Trichonephila clavata</name>
    <name type="common">Joro spider</name>
    <name type="synonym">Nephila clavata</name>
    <dbReference type="NCBI Taxonomy" id="2740835"/>
    <lineage>
        <taxon>Eukaryota</taxon>
        <taxon>Metazoa</taxon>
        <taxon>Ecdysozoa</taxon>
        <taxon>Arthropoda</taxon>
        <taxon>Chelicerata</taxon>
        <taxon>Arachnida</taxon>
        <taxon>Araneae</taxon>
        <taxon>Araneomorphae</taxon>
        <taxon>Entelegynae</taxon>
        <taxon>Araneoidea</taxon>
        <taxon>Nephilidae</taxon>
        <taxon>Trichonephila</taxon>
    </lineage>
</organism>
<evidence type="ECO:0000256" key="1">
    <source>
        <dbReference type="SAM" id="MobiDB-lite"/>
    </source>
</evidence>
<evidence type="ECO:0000313" key="2">
    <source>
        <dbReference type="EMBL" id="GFR14361.1"/>
    </source>
</evidence>
<sequence length="77" mass="8919">MDRKRKHSCPNTGRGLGKRPRVQEDATDWFDEYCADFDYCTDSNLDISKTTNERDSSFEKSPSDEGKLGAILLRWKE</sequence>
<proteinExistence type="predicted"/>
<dbReference type="EMBL" id="BMAO01007204">
    <property type="protein sequence ID" value="GFR14361.1"/>
    <property type="molecule type" value="Genomic_DNA"/>
</dbReference>
<feature type="region of interest" description="Disordered" evidence="1">
    <location>
        <begin position="1"/>
        <end position="21"/>
    </location>
</feature>
<dbReference type="AlphaFoldDB" id="A0A8X6JP65"/>
<accession>A0A8X6JP65</accession>
<evidence type="ECO:0000313" key="3">
    <source>
        <dbReference type="Proteomes" id="UP000887116"/>
    </source>
</evidence>
<comment type="caution">
    <text evidence="2">The sequence shown here is derived from an EMBL/GenBank/DDBJ whole genome shotgun (WGS) entry which is preliminary data.</text>
</comment>
<dbReference type="Proteomes" id="UP000887116">
    <property type="component" value="Unassembled WGS sequence"/>
</dbReference>
<name>A0A8X6JP65_TRICU</name>
<protein>
    <submittedName>
        <fullName evidence="2">Uncharacterized protein</fullName>
    </submittedName>
</protein>
<gene>
    <name evidence="2" type="ORF">TNCT_324471</name>
</gene>
<reference evidence="2" key="1">
    <citation type="submission" date="2020-07" db="EMBL/GenBank/DDBJ databases">
        <title>Multicomponent nature underlies the extraordinary mechanical properties of spider dragline silk.</title>
        <authorList>
            <person name="Kono N."/>
            <person name="Nakamura H."/>
            <person name="Mori M."/>
            <person name="Yoshida Y."/>
            <person name="Ohtoshi R."/>
            <person name="Malay A.D."/>
            <person name="Moran D.A.P."/>
            <person name="Tomita M."/>
            <person name="Numata K."/>
            <person name="Arakawa K."/>
        </authorList>
    </citation>
    <scope>NUCLEOTIDE SEQUENCE</scope>
</reference>
<keyword evidence="3" id="KW-1185">Reference proteome</keyword>